<dbReference type="RefSeq" id="WP_066844089.1">
    <property type="nucleotide sequence ID" value="NZ_CP019602.1"/>
</dbReference>
<dbReference type="PROSITE" id="PS51885">
    <property type="entry name" value="NEPRILYSIN"/>
    <property type="match status" value="1"/>
</dbReference>
<dbReference type="Gene3D" id="3.40.390.10">
    <property type="entry name" value="Collagenase (Catalytic Domain)"/>
    <property type="match status" value="1"/>
</dbReference>
<reference evidence="11 12" key="1">
    <citation type="submission" date="2017-01" db="EMBL/GenBank/DDBJ databases">
        <title>Complete genome sequence of esterase-producing bacterium Croceicoccus marinus E4A9.</title>
        <authorList>
            <person name="Wu Y.-H."/>
            <person name="Cheng H."/>
            <person name="Xu L."/>
            <person name="Huo Y.-Y."/>
            <person name="Wang C.-S."/>
            <person name="Xu X.-W."/>
        </authorList>
    </citation>
    <scope>NUCLEOTIDE SEQUENCE [LARGE SCALE GENOMIC DNA]</scope>
    <source>
        <strain evidence="11 12">E4A9</strain>
    </source>
</reference>
<feature type="domain" description="Peptidase M13 C-terminal" evidence="9">
    <location>
        <begin position="499"/>
        <end position="697"/>
    </location>
</feature>
<evidence type="ECO:0000256" key="1">
    <source>
        <dbReference type="ARBA" id="ARBA00001947"/>
    </source>
</evidence>
<dbReference type="Gene3D" id="1.10.1380.10">
    <property type="entry name" value="Neutral endopeptidase , domain2"/>
    <property type="match status" value="1"/>
</dbReference>
<keyword evidence="5" id="KW-0378">Hydrolase</keyword>
<feature type="signal peptide" evidence="8">
    <location>
        <begin position="1"/>
        <end position="38"/>
    </location>
</feature>
<gene>
    <name evidence="11" type="ORF">A9D14_06240</name>
</gene>
<dbReference type="Pfam" id="PF05649">
    <property type="entry name" value="Peptidase_M13_N"/>
    <property type="match status" value="1"/>
</dbReference>
<protein>
    <recommendedName>
        <fullName evidence="13">M13 family metallopeptidase</fullName>
    </recommendedName>
</protein>
<dbReference type="STRING" id="450378.GCA_001661675_01252"/>
<evidence type="ECO:0000256" key="7">
    <source>
        <dbReference type="ARBA" id="ARBA00023049"/>
    </source>
</evidence>
<dbReference type="InterPro" id="IPR000718">
    <property type="entry name" value="Peptidase_M13"/>
</dbReference>
<dbReference type="GO" id="GO:0004222">
    <property type="term" value="F:metalloendopeptidase activity"/>
    <property type="evidence" value="ECO:0007669"/>
    <property type="project" value="InterPro"/>
</dbReference>
<keyword evidence="6" id="KW-0862">Zinc</keyword>
<evidence type="ECO:0000256" key="5">
    <source>
        <dbReference type="ARBA" id="ARBA00022801"/>
    </source>
</evidence>
<evidence type="ECO:0000313" key="11">
    <source>
        <dbReference type="EMBL" id="ARU15859.1"/>
    </source>
</evidence>
<name>A0A1Z1FAL6_9SPHN</name>
<keyword evidence="7" id="KW-0482">Metalloprotease</keyword>
<feature type="domain" description="Peptidase M13 N-terminal" evidence="10">
    <location>
        <begin position="61"/>
        <end position="447"/>
    </location>
</feature>
<keyword evidence="4" id="KW-0479">Metal-binding</keyword>
<organism evidence="11 12">
    <name type="scientific">Croceicoccus marinus</name>
    <dbReference type="NCBI Taxonomy" id="450378"/>
    <lineage>
        <taxon>Bacteria</taxon>
        <taxon>Pseudomonadati</taxon>
        <taxon>Pseudomonadota</taxon>
        <taxon>Alphaproteobacteria</taxon>
        <taxon>Sphingomonadales</taxon>
        <taxon>Erythrobacteraceae</taxon>
        <taxon>Croceicoccus</taxon>
    </lineage>
</organism>
<evidence type="ECO:0000256" key="8">
    <source>
        <dbReference type="SAM" id="SignalP"/>
    </source>
</evidence>
<dbReference type="CDD" id="cd08662">
    <property type="entry name" value="M13"/>
    <property type="match status" value="1"/>
</dbReference>
<evidence type="ECO:0008006" key="13">
    <source>
        <dbReference type="Google" id="ProtNLM"/>
    </source>
</evidence>
<evidence type="ECO:0000256" key="2">
    <source>
        <dbReference type="ARBA" id="ARBA00007357"/>
    </source>
</evidence>
<dbReference type="AlphaFoldDB" id="A0A1Z1FAL6"/>
<sequence length="701" mass="76737">MSFARPITLPDLLQHKFRLAVAMLLALGLLACSSSEEAAVSPFQGTGIGISTADLDTTIDPGNDFFEYANGKWLAAAQIPEGANAIGRQSRAEAELERRLTTIVEDIAGRPQDAGTPEAVVRDYYRQFMDRVAINRQGISPAMGDIRRFQNVGERSALSEVIGGTLRADASPMLFTESQSPNLFSVAALPAPDDGQIVPWLFAGGLGLPQRADYLAETAQARSNRAAYRDYVARVLSLAGLDETAERANGVLALETSLAEAQGEAVPDRDRLASAAVWSRDELEERAPGLDWSALLSSAGLGSAERIAVLDPQSVAAMSALAGSEPIEAWRDWLVFHRLSSHANVLPDDFGSAHFAFHDRRLDRRARPEPLEQQAVAQIGTLFTDTMSRLYAERYFSSEEKRDVEIIAERVRDALVRKVQDDPDLGDEAKDAAARKLEQLTLGIAYPESYNEIEELRAVGNNAYAKTIAAERAAYAREIAAVGQEKRGRWRTGAHRMQAVYLPLQNAINVPAAILQPPFYDPEADAAANYGSIGTIIGREMSRAVDRTGTMIDADLRIADWLAPSDRAALDERTRKLAGQFGEYRSDPNLAVDGEGTSDDDGIDLAGLVAAYDAYRASLDGREPRVIEGYTGDQRFFIAFAQLWASKLREPNARTAIESGQATLPRYRVSTVRNVDAWYRAFDVQNDDALYLPPGERVTIW</sequence>
<dbReference type="PROSITE" id="PS51257">
    <property type="entry name" value="PROKAR_LIPOPROTEIN"/>
    <property type="match status" value="1"/>
</dbReference>
<dbReference type="PANTHER" id="PTHR11733">
    <property type="entry name" value="ZINC METALLOPROTEASE FAMILY M13 NEPRILYSIN-RELATED"/>
    <property type="match status" value="1"/>
</dbReference>
<comment type="cofactor">
    <cofactor evidence="1">
        <name>Zn(2+)</name>
        <dbReference type="ChEBI" id="CHEBI:29105"/>
    </cofactor>
</comment>
<evidence type="ECO:0000259" key="10">
    <source>
        <dbReference type="Pfam" id="PF05649"/>
    </source>
</evidence>
<keyword evidence="8" id="KW-0732">Signal</keyword>
<dbReference type="InterPro" id="IPR024079">
    <property type="entry name" value="MetalloPept_cat_dom_sf"/>
</dbReference>
<dbReference type="GO" id="GO:0005886">
    <property type="term" value="C:plasma membrane"/>
    <property type="evidence" value="ECO:0007669"/>
    <property type="project" value="TreeGrafter"/>
</dbReference>
<evidence type="ECO:0000256" key="3">
    <source>
        <dbReference type="ARBA" id="ARBA00022670"/>
    </source>
</evidence>
<comment type="similarity">
    <text evidence="2">Belongs to the peptidase M13 family.</text>
</comment>
<proteinExistence type="inferred from homology"/>
<dbReference type="KEGG" id="cman:A9D14_06240"/>
<dbReference type="PRINTS" id="PR00786">
    <property type="entry name" value="NEPRILYSIN"/>
</dbReference>
<accession>A0A1Z1FAL6</accession>
<dbReference type="PANTHER" id="PTHR11733:SF167">
    <property type="entry name" value="FI17812P1-RELATED"/>
    <property type="match status" value="1"/>
</dbReference>
<keyword evidence="12" id="KW-1185">Reference proteome</keyword>
<evidence type="ECO:0000313" key="12">
    <source>
        <dbReference type="Proteomes" id="UP000195807"/>
    </source>
</evidence>
<dbReference type="GO" id="GO:0016485">
    <property type="term" value="P:protein processing"/>
    <property type="evidence" value="ECO:0007669"/>
    <property type="project" value="TreeGrafter"/>
</dbReference>
<dbReference type="EMBL" id="CP019602">
    <property type="protein sequence ID" value="ARU15859.1"/>
    <property type="molecule type" value="Genomic_DNA"/>
</dbReference>
<feature type="chain" id="PRO_5011488345" description="M13 family metallopeptidase" evidence="8">
    <location>
        <begin position="39"/>
        <end position="701"/>
    </location>
</feature>
<dbReference type="SUPFAM" id="SSF55486">
    <property type="entry name" value="Metalloproteases ('zincins'), catalytic domain"/>
    <property type="match status" value="1"/>
</dbReference>
<evidence type="ECO:0000256" key="6">
    <source>
        <dbReference type="ARBA" id="ARBA00022833"/>
    </source>
</evidence>
<dbReference type="Pfam" id="PF01431">
    <property type="entry name" value="Peptidase_M13"/>
    <property type="match status" value="1"/>
</dbReference>
<evidence type="ECO:0000256" key="4">
    <source>
        <dbReference type="ARBA" id="ARBA00022723"/>
    </source>
</evidence>
<dbReference type="GO" id="GO:0046872">
    <property type="term" value="F:metal ion binding"/>
    <property type="evidence" value="ECO:0007669"/>
    <property type="project" value="UniProtKB-KW"/>
</dbReference>
<evidence type="ECO:0000259" key="9">
    <source>
        <dbReference type="Pfam" id="PF01431"/>
    </source>
</evidence>
<dbReference type="InterPro" id="IPR018497">
    <property type="entry name" value="Peptidase_M13_C"/>
</dbReference>
<dbReference type="InterPro" id="IPR008753">
    <property type="entry name" value="Peptidase_M13_N"/>
</dbReference>
<keyword evidence="3" id="KW-0645">Protease</keyword>
<dbReference type="InterPro" id="IPR042089">
    <property type="entry name" value="Peptidase_M13_dom_2"/>
</dbReference>
<dbReference type="Proteomes" id="UP000195807">
    <property type="component" value="Chromosome"/>
</dbReference>